<organism evidence="9 10">
    <name type="scientific">Kingella bonacorsii</name>
    <dbReference type="NCBI Taxonomy" id="2796361"/>
    <lineage>
        <taxon>Bacteria</taxon>
        <taxon>Pseudomonadati</taxon>
        <taxon>Pseudomonadota</taxon>
        <taxon>Betaproteobacteria</taxon>
        <taxon>Neisseriales</taxon>
        <taxon>Neisseriaceae</taxon>
        <taxon>Kingella</taxon>
    </lineage>
</organism>
<evidence type="ECO:0000313" key="10">
    <source>
        <dbReference type="Proteomes" id="UP000614058"/>
    </source>
</evidence>
<evidence type="ECO:0000256" key="2">
    <source>
        <dbReference type="ARBA" id="ARBA00008387"/>
    </source>
</evidence>
<evidence type="ECO:0000256" key="1">
    <source>
        <dbReference type="ARBA" id="ARBA00004561"/>
    </source>
</evidence>
<protein>
    <recommendedName>
        <fullName evidence="8">PilY1 beta-propeller domain-containing protein</fullName>
    </recommendedName>
</protein>
<comment type="caution">
    <text evidence="9">The sequence shown here is derived from an EMBL/GenBank/DDBJ whole genome shotgun (WGS) entry which is preliminary data.</text>
</comment>
<evidence type="ECO:0000259" key="8">
    <source>
        <dbReference type="Pfam" id="PF05567"/>
    </source>
</evidence>
<comment type="similarity">
    <text evidence="2">Belongs to the PilY1 family.</text>
</comment>
<feature type="chain" id="PRO_5046542613" description="PilY1 beta-propeller domain-containing protein" evidence="7">
    <location>
        <begin position="34"/>
        <end position="1352"/>
    </location>
</feature>
<sequence>MSIKNVKNINKRCGFKLNLIASSIMLIPAVAFAAPKIMPSQAPLAGVAAKYSPNITLALSVEFPTAGAAYSANEFSGTLHKDYPILYKNKGHFSRKYHGYFDNSKCYTYIANASGNGGYFKATSSAAANGTCSSGTEFSGNIMNWLTMSALDIFRNTMTGGNRAFGTNNDSAAYSLGDTDTATFLRRANVFPIGQNSNTANRLIIRGIEQPWGNPDVAFLKQLFPAAIIDLVMQDSISKVNVAGAPRAAGFKLIVTKNSPRRLSNDLVDNAATFADGNLYFFNIGFTTVPARAIKVRGVTEFAWLDVNAITPNPNNADLRKLVNNLRAKANSYRAVSSPILNQMPVVVQVCDSATGVDKDVCVDYGRVKKPEGLLQQYARTGTRVATLGYLNIPGTTGVDGGVLRSRMKYLTQPTSGSASVPNPEWDANTGKLFPNPERALEGNSGAINYLNKFGDKSGYKTHDPAAELYYTAMRYLRTGSQGINSSVYKLNRTLTTDELDGFPAIYDWEDPLKSDFTATSKEPMCRPNTIIYIGDTNTHADTNLPKLNPEGSNVVANASPQVTDVPTLETGAILKQVLDMEGWGSSTWMYNRGSGPITNFGYSPAGMAALAYWAHTTDTRTDIPGNQFQNNFIIDVLENGVSKESEDRKGNTYYMAAKYGGYRTGGSVETPVTLLNPNLDRTSWTQDPVGRTSDPDFPKGIPDNFALGNNPDNLINALKKALLSAGKFNNPSQAAPTFTNVPGQVIDLSPGQSTVILSTTYDFDKLTGDVVSERYSFKNNKLTASGVKEWVAGSLMTETFHNANYVNRNVYTRNKANGFVKFSTNNKGLFAETVTGAGSLTDDDVINYTLGDNSKEGTETVTGSARYRTSILGTLVSPTVALVKNSIEPPAGCTFANPAAVRSRSWNYIVNSNDGMMHLLGNDGREKMAYVVSTAIPSLPKYAQPSYIHQYLNDGTPTVKDVCLAADGKAHTVVVSTAGKGGASIYALDATDLTNPTDENLLWEFSNADDADFGLTVGSPSIAKDKDGKAIAIVSSGYENVSDTGSIFILNLDKSKGQAWTENTNYTKIKLGTRGVGPVFVFDSNGDGIPEKLYAGDYDGNLWRVNYDHTTGQWTPSKLFTGGSAPFTTAPAATIAYGKTYVIAGTGQYLTADALDSNQQNYAYGFFDDGKTTITEGELLNQTIGAKITEGVNAITAANASAWTISENEITDSHKGWFITLPKGQVVTADANIYRNKVARFQSVMRTHDDNACSLTGATSFINVDLRNGGLFKQPLIDTNGDGKYDNKDTLVGMLTYNNNIAPNSGNTQVSINGQLSNMTMAIGTNGVISINQNPLSDNPILRRLSWREIF</sequence>
<evidence type="ECO:0000256" key="5">
    <source>
        <dbReference type="ARBA" id="ARBA00022837"/>
    </source>
</evidence>
<evidence type="ECO:0000313" key="9">
    <source>
        <dbReference type="EMBL" id="MBK0396622.1"/>
    </source>
</evidence>
<evidence type="ECO:0000256" key="3">
    <source>
        <dbReference type="ARBA" id="ARBA00022558"/>
    </source>
</evidence>
<dbReference type="SUPFAM" id="SSF50998">
    <property type="entry name" value="Quinoprotein alcohol dehydrogenase-like"/>
    <property type="match status" value="1"/>
</dbReference>
<dbReference type="Proteomes" id="UP000614058">
    <property type="component" value="Unassembled WGS sequence"/>
</dbReference>
<dbReference type="Pfam" id="PF05567">
    <property type="entry name" value="T4P_PilY1"/>
    <property type="match status" value="1"/>
</dbReference>
<keyword evidence="3" id="KW-1029">Fimbrium biogenesis</keyword>
<comment type="subcellular location">
    <subcellularLocation>
        <location evidence="1">Fimbrium</location>
    </subcellularLocation>
</comment>
<feature type="domain" description="PilY1 beta-propeller" evidence="8">
    <location>
        <begin position="887"/>
        <end position="1186"/>
    </location>
</feature>
<reference evidence="9 10" key="1">
    <citation type="journal article" date="2021" name="Pathogens">
        <title>Isolation and Characterization of Kingella bonacorsii sp. nov., A Novel Kingella Species Detected in a Stable Periodontitis Subject.</title>
        <authorList>
            <person name="Antezack A."/>
            <person name="Boxberger M."/>
            <person name="Rolland C."/>
            <person name="Monnet-Corti V."/>
            <person name="La Scola B."/>
        </authorList>
    </citation>
    <scope>NUCLEOTIDE SEQUENCE [LARGE SCALE GENOMIC DNA]</scope>
    <source>
        <strain evidence="9 10">Marseille-Q4569</strain>
    </source>
</reference>
<name>A0ABS1BTQ6_9NEIS</name>
<keyword evidence="5" id="KW-0106">Calcium</keyword>
<evidence type="ECO:0000256" key="7">
    <source>
        <dbReference type="SAM" id="SignalP"/>
    </source>
</evidence>
<evidence type="ECO:0000256" key="4">
    <source>
        <dbReference type="ARBA" id="ARBA00022723"/>
    </source>
</evidence>
<feature type="signal peptide" evidence="7">
    <location>
        <begin position="1"/>
        <end position="33"/>
    </location>
</feature>
<keyword evidence="4" id="KW-0479">Metal-binding</keyword>
<gene>
    <name evidence="9" type="ORF">JDW22_08555</name>
</gene>
<dbReference type="EMBL" id="JAEHNZ010000002">
    <property type="protein sequence ID" value="MBK0396622.1"/>
    <property type="molecule type" value="Genomic_DNA"/>
</dbReference>
<evidence type="ECO:0000256" key="6">
    <source>
        <dbReference type="ARBA" id="ARBA00023263"/>
    </source>
</evidence>
<keyword evidence="6" id="KW-0281">Fimbrium</keyword>
<dbReference type="InterPro" id="IPR011047">
    <property type="entry name" value="Quinoprotein_ADH-like_sf"/>
</dbReference>
<dbReference type="InterPro" id="IPR008707">
    <property type="entry name" value="B-propeller_PilY1"/>
</dbReference>
<accession>A0ABS1BTQ6</accession>
<keyword evidence="7" id="KW-0732">Signal</keyword>
<keyword evidence="10" id="KW-1185">Reference proteome</keyword>
<dbReference type="RefSeq" id="WP_200522670.1">
    <property type="nucleotide sequence ID" value="NZ_JAEHNZ010000002.1"/>
</dbReference>
<proteinExistence type="inferred from homology"/>